<dbReference type="EMBL" id="SVNY01000002">
    <property type="protein sequence ID" value="MBE6832676.1"/>
    <property type="molecule type" value="Genomic_DNA"/>
</dbReference>
<gene>
    <name evidence="2" type="ORF">E7512_03705</name>
</gene>
<organism evidence="2 3">
    <name type="scientific">Faecalispora sporosphaeroides</name>
    <dbReference type="NCBI Taxonomy" id="1549"/>
    <lineage>
        <taxon>Bacteria</taxon>
        <taxon>Bacillati</taxon>
        <taxon>Bacillota</taxon>
        <taxon>Clostridia</taxon>
        <taxon>Eubacteriales</taxon>
        <taxon>Oscillospiraceae</taxon>
        <taxon>Faecalispora</taxon>
    </lineage>
</organism>
<evidence type="ECO:0000313" key="2">
    <source>
        <dbReference type="EMBL" id="MBE6832676.1"/>
    </source>
</evidence>
<comment type="caution">
    <text evidence="2">The sequence shown here is derived from an EMBL/GenBank/DDBJ whole genome shotgun (WGS) entry which is preliminary data.</text>
</comment>
<name>A0A928KTK4_9FIRM</name>
<protein>
    <submittedName>
        <fullName evidence="2">DUF4261 domain-containing protein</fullName>
    </submittedName>
</protein>
<dbReference type="AlphaFoldDB" id="A0A928KTK4"/>
<feature type="domain" description="DUF4261" evidence="1">
    <location>
        <begin position="237"/>
        <end position="311"/>
    </location>
</feature>
<accession>A0A928KTK4</accession>
<dbReference type="InterPro" id="IPR025357">
    <property type="entry name" value="DUF4261"/>
</dbReference>
<reference evidence="2" key="1">
    <citation type="submission" date="2019-04" db="EMBL/GenBank/DDBJ databases">
        <title>Evolution of Biomass-Degrading Anaerobic Consortia Revealed by Metagenomics.</title>
        <authorList>
            <person name="Peng X."/>
        </authorList>
    </citation>
    <scope>NUCLEOTIDE SEQUENCE</scope>
    <source>
        <strain evidence="2">SIG551</strain>
    </source>
</reference>
<proteinExistence type="predicted"/>
<dbReference type="Proteomes" id="UP000754750">
    <property type="component" value="Unassembled WGS sequence"/>
</dbReference>
<evidence type="ECO:0000259" key="1">
    <source>
        <dbReference type="Pfam" id="PF14080"/>
    </source>
</evidence>
<evidence type="ECO:0000313" key="3">
    <source>
        <dbReference type="Proteomes" id="UP000754750"/>
    </source>
</evidence>
<dbReference type="Pfam" id="PF14080">
    <property type="entry name" value="DUF4261"/>
    <property type="match status" value="1"/>
</dbReference>
<sequence length="322" mass="36972">MIFSLPEKRNAWSRKNFRKSAYPNSIIWRKKMEKRANSFVEKWHSVYFFMPVFEQPVKMPSLKEFEQAMTGAFGRIDFLADSPQMPRKASDLLGAALWEHPAYYQKEDRSVPSQLVLYGPDLFDRSLWDDQIIAQFWDCQPDRQAFAARCRYSLTASNMMAANLPPMAQYRIMADYADLILELFPECIGIYWPHSQRLVPRESFARSEWNSPELHFLDGGLNIRFFNITDSDEMLFDTLGLTAIGLPDLQLHCKELEPNDAVLFLKNLAAYLYRQGDVIQDGNTVEGIGGGKWPCRHEDALAGPQRVVLDILPGKYAGGDRA</sequence>